<feature type="region of interest" description="Disordered" evidence="20">
    <location>
        <begin position="72"/>
        <end position="193"/>
    </location>
</feature>
<keyword evidence="10 19" id="KW-0072">Autophagy</keyword>
<comment type="similarity">
    <text evidence="5 19">Belongs to the ATG9 family.</text>
</comment>
<evidence type="ECO:0000256" key="12">
    <source>
        <dbReference type="ARBA" id="ARBA00023055"/>
    </source>
</evidence>
<comment type="catalytic activity">
    <reaction evidence="17">
        <text>a 1,2-diacyl-sn-glycero-3-phospho-(1D-myo-inositol-3-phosphate)(in) = a 1,2-diacyl-sn-glycero-3-phospho-(1D-myo-inositol-3-phosphate)(out)</text>
        <dbReference type="Rhea" id="RHEA:67920"/>
        <dbReference type="ChEBI" id="CHEBI:58088"/>
    </reaction>
</comment>
<comment type="caution">
    <text evidence="21">The sequence shown here is derived from an EMBL/GenBank/DDBJ whole genome shotgun (WGS) entry which is preliminary data.</text>
</comment>
<feature type="transmembrane region" description="Helical" evidence="19">
    <location>
        <begin position="533"/>
        <end position="553"/>
    </location>
</feature>
<evidence type="ECO:0000256" key="17">
    <source>
        <dbReference type="ARBA" id="ARBA00024621"/>
    </source>
</evidence>
<evidence type="ECO:0000256" key="15">
    <source>
        <dbReference type="ARBA" id="ARBA00024479"/>
    </source>
</evidence>
<keyword evidence="11" id="KW-0333">Golgi apparatus</keyword>
<dbReference type="PANTHER" id="PTHR13038:SF10">
    <property type="entry name" value="AUTOPHAGY-RELATED PROTEIN 9"/>
    <property type="match status" value="1"/>
</dbReference>
<evidence type="ECO:0000256" key="18">
    <source>
        <dbReference type="ARBA" id="ARBA00024631"/>
    </source>
</evidence>
<name>A0ABR4PSF6_9HELO</name>
<evidence type="ECO:0000256" key="9">
    <source>
        <dbReference type="ARBA" id="ARBA00022989"/>
    </source>
</evidence>
<evidence type="ECO:0000256" key="20">
    <source>
        <dbReference type="SAM" id="MobiDB-lite"/>
    </source>
</evidence>
<keyword evidence="22" id="KW-1185">Reference proteome</keyword>
<evidence type="ECO:0000256" key="4">
    <source>
        <dbReference type="ARBA" id="ARBA00004653"/>
    </source>
</evidence>
<evidence type="ECO:0000256" key="8">
    <source>
        <dbReference type="ARBA" id="ARBA00022692"/>
    </source>
</evidence>
<keyword evidence="12 19" id="KW-0445">Lipid transport</keyword>
<evidence type="ECO:0000256" key="10">
    <source>
        <dbReference type="ARBA" id="ARBA00023006"/>
    </source>
</evidence>
<evidence type="ECO:0000313" key="21">
    <source>
        <dbReference type="EMBL" id="KAL3426310.1"/>
    </source>
</evidence>
<comment type="catalytic activity">
    <reaction evidence="15">
        <text>a 1,2-diacyl-sn-glycero-3-phospho-L-serine(in) = a 1,2-diacyl-sn-glycero-3-phospho-L-serine(out)</text>
        <dbReference type="Rhea" id="RHEA:38663"/>
        <dbReference type="ChEBI" id="CHEBI:57262"/>
    </reaction>
</comment>
<evidence type="ECO:0000256" key="19">
    <source>
        <dbReference type="RuleBase" id="RU364027"/>
    </source>
</evidence>
<feature type="transmembrane region" description="Helical" evidence="19">
    <location>
        <begin position="450"/>
        <end position="474"/>
    </location>
</feature>
<feature type="compositionally biased region" description="Acidic residues" evidence="20">
    <location>
        <begin position="845"/>
        <end position="855"/>
    </location>
</feature>
<gene>
    <name evidence="21" type="ORF">PVAG01_03101</name>
</gene>
<organism evidence="21 22">
    <name type="scientific">Phlyctema vagabunda</name>
    <dbReference type="NCBI Taxonomy" id="108571"/>
    <lineage>
        <taxon>Eukaryota</taxon>
        <taxon>Fungi</taxon>
        <taxon>Dikarya</taxon>
        <taxon>Ascomycota</taxon>
        <taxon>Pezizomycotina</taxon>
        <taxon>Leotiomycetes</taxon>
        <taxon>Helotiales</taxon>
        <taxon>Dermateaceae</taxon>
        <taxon>Phlyctema</taxon>
    </lineage>
</organism>
<evidence type="ECO:0000256" key="5">
    <source>
        <dbReference type="ARBA" id="ARBA00006185"/>
    </source>
</evidence>
<reference evidence="21 22" key="1">
    <citation type="submission" date="2024-06" db="EMBL/GenBank/DDBJ databases">
        <title>Complete genome of Phlyctema vagabunda strain 19-DSS-EL-015.</title>
        <authorList>
            <person name="Fiorenzani C."/>
        </authorList>
    </citation>
    <scope>NUCLEOTIDE SEQUENCE [LARGE SCALE GENOMIC DNA]</scope>
    <source>
        <strain evidence="21 22">19-DSS-EL-015</strain>
    </source>
</reference>
<feature type="transmembrane region" description="Helical" evidence="19">
    <location>
        <begin position="573"/>
        <end position="591"/>
    </location>
</feature>
<keyword evidence="14" id="KW-0968">Cytoplasmic vesicle</keyword>
<dbReference type="PANTHER" id="PTHR13038">
    <property type="entry name" value="APG9 AUTOPHAGY 9"/>
    <property type="match status" value="1"/>
</dbReference>
<dbReference type="Proteomes" id="UP001629113">
    <property type="component" value="Unassembled WGS sequence"/>
</dbReference>
<accession>A0ABR4PSF6</accession>
<dbReference type="Pfam" id="PF04109">
    <property type="entry name" value="ATG9"/>
    <property type="match status" value="1"/>
</dbReference>
<evidence type="ECO:0000256" key="1">
    <source>
        <dbReference type="ARBA" id="ARBA00004439"/>
    </source>
</evidence>
<protein>
    <recommendedName>
        <fullName evidence="6 19">Autophagy-related protein 9</fullName>
    </recommendedName>
</protein>
<evidence type="ECO:0000256" key="14">
    <source>
        <dbReference type="ARBA" id="ARBA00023329"/>
    </source>
</evidence>
<feature type="region of interest" description="Disordered" evidence="20">
    <location>
        <begin position="761"/>
        <end position="909"/>
    </location>
</feature>
<evidence type="ECO:0000256" key="6">
    <source>
        <dbReference type="ARBA" id="ARBA00018074"/>
    </source>
</evidence>
<dbReference type="InterPro" id="IPR007241">
    <property type="entry name" value="Autophagy-rel_prot_9"/>
</dbReference>
<feature type="transmembrane region" description="Helical" evidence="19">
    <location>
        <begin position="639"/>
        <end position="660"/>
    </location>
</feature>
<comment type="subcellular location">
    <subcellularLocation>
        <location evidence="1">Cytoplasmic vesicle membrane</location>
        <topology evidence="1">Multi-pass membrane protein</topology>
    </subcellularLocation>
    <subcellularLocation>
        <location evidence="2">Endoplasmic reticulum membrane</location>
        <topology evidence="2">Multi-pass membrane protein</topology>
    </subcellularLocation>
    <subcellularLocation>
        <location evidence="4">Golgi apparatus membrane</location>
        <topology evidence="4">Multi-pass membrane protein</topology>
    </subcellularLocation>
    <subcellularLocation>
        <location evidence="3 19">Preautophagosomal structure membrane</location>
        <topology evidence="3 19">Multi-pass membrane protein</topology>
    </subcellularLocation>
</comment>
<comment type="catalytic activity">
    <reaction evidence="16">
        <text>a 1,2-diacyl-sn-glycero-3-phosphoethanolamine(in) = a 1,2-diacyl-sn-glycero-3-phosphoethanolamine(out)</text>
        <dbReference type="Rhea" id="RHEA:38895"/>
        <dbReference type="ChEBI" id="CHEBI:64612"/>
    </reaction>
</comment>
<comment type="catalytic activity">
    <reaction evidence="18">
        <text>a 1,2-diacyl-sn-glycero-3-phosphocholine(in) = a 1,2-diacyl-sn-glycero-3-phosphocholine(out)</text>
        <dbReference type="Rhea" id="RHEA:38571"/>
        <dbReference type="ChEBI" id="CHEBI:57643"/>
    </reaction>
</comment>
<dbReference type="EMBL" id="JBFCZG010000002">
    <property type="protein sequence ID" value="KAL3426310.1"/>
    <property type="molecule type" value="Genomic_DNA"/>
</dbReference>
<evidence type="ECO:0000256" key="11">
    <source>
        <dbReference type="ARBA" id="ARBA00023034"/>
    </source>
</evidence>
<comment type="caution">
    <text evidence="19">Lacks conserved residue(s) required for the propagation of feature annotation.</text>
</comment>
<evidence type="ECO:0000313" key="22">
    <source>
        <dbReference type="Proteomes" id="UP001629113"/>
    </source>
</evidence>
<evidence type="ECO:0000256" key="13">
    <source>
        <dbReference type="ARBA" id="ARBA00023136"/>
    </source>
</evidence>
<evidence type="ECO:0000256" key="2">
    <source>
        <dbReference type="ARBA" id="ARBA00004477"/>
    </source>
</evidence>
<keyword evidence="13 19" id="KW-0472">Membrane</keyword>
<evidence type="ECO:0000256" key="7">
    <source>
        <dbReference type="ARBA" id="ARBA00022448"/>
    </source>
</evidence>
<keyword evidence="8 19" id="KW-0812">Transmembrane</keyword>
<keyword evidence="7 19" id="KW-0813">Transport</keyword>
<keyword evidence="9 19" id="KW-1133">Transmembrane helix</keyword>
<evidence type="ECO:0000256" key="3">
    <source>
        <dbReference type="ARBA" id="ARBA00004511"/>
    </source>
</evidence>
<sequence length="931" mass="105899">MMTSNIMSRFLPANTTGRSIYEDLRALDETSDVDVEERAGLALDEENLRFHDDELNDADVFNVEDSRLTESTAFLPGQRASQRSAENEGKLKHRSASKFEPQSPRLLEEDGDDDVPASLLIEENTHTRPTGRRSQRNQPQKSNRRQPAIPGPATTQARSQWKAAQAQQRLHPDEPTRNSNAPQPVRRKPTLSSNPREKAMWTWVNVTNLDDFMHQVYGYYLSSGVWCILLEEALGLLRTIFVAFFTTFLTQCIDYKKIPGSSRTAEVLIPQCTKKISGMPNVALWLFALYVIGKLYQCLTDIPRLMRIHDFYLYLLDIPDGDMQTISWQDIVARIMALRDANPITAIAPVAPGLRKYIGTQNKERLDAHDIANRLMRKENYLIALFNKDILDLTLPIPFLRGRQLYSRTLEWTLEYCITDLIFTPAGQVNQMVLKDSYRRQLSDALRSRFLFAGFMTVLLGPIAVIYLVITYFFKYFNEYYKNPAALGSRQYTPLAEWKFREFNELPHLFHERINMSYPFASRYLDQFPKVKMIQFTTFISFIAGAVVSVLTLATVWDPEMFLGFEITPDRTVLFYLGVFGTMWVVAHGAIPDENLVFDPEYALRNVIEYIHYEPLKWHGRLHSDDVKKEFAALYQMKILIFLEEILGFIVTPFILWISLPNCSDQIIDFFREFTIHVDGVGYVCSFAVFDFKKGIVKTAKQGTNNTDMRDEYYSTKHGKMAASYYGFLDNYLLNPKTGVPGHLPPGMRRQFNPPPQFPGLMSPTLPADMQTSRMGASERRPRSRAPTGIGMPPRTPRFPPTGAHGSPMQSILLDPHHQPSSSGFGGPSVRRNSRARYPPRTDIVEESVEDEENDADRRGHESAQSAEPYESGVGLDQSKWELSPLRATGKEREEDGDEDDADPAAAGGGVLGLLDQFLKVQPEGRPGINI</sequence>
<comment type="function">
    <text evidence="19">Phospholipid scramblase involved in autophagy. Cycles between the preautophagosomal structure/phagophore assembly site (PAS) and the cytoplasmic vesicle pool and supplies membrane for the growing autophagosome. Lipid scramblase activity plays a key role in preautophagosomal structure/phagophore assembly by distributing the phospholipids that arrive through ATG2 from the cytoplasmic to the luminal leaflet of the bilayer, thereby driving autophagosomal membrane expansion.</text>
</comment>
<evidence type="ECO:0000256" key="16">
    <source>
        <dbReference type="ARBA" id="ARBA00024615"/>
    </source>
</evidence>
<proteinExistence type="inferred from homology"/>